<evidence type="ECO:0000313" key="2">
    <source>
        <dbReference type="EMBL" id="SEP90923.1"/>
    </source>
</evidence>
<feature type="chain" id="PRO_5011680523" evidence="1">
    <location>
        <begin position="24"/>
        <end position="319"/>
    </location>
</feature>
<dbReference type="Pfam" id="PF11751">
    <property type="entry name" value="PorP_SprF"/>
    <property type="match status" value="1"/>
</dbReference>
<protein>
    <submittedName>
        <fullName evidence="2">Type IX secretion system membrane protein, PorP/SprF family</fullName>
    </submittedName>
</protein>
<accession>A0A1H9BQT4</accession>
<feature type="signal peptide" evidence="1">
    <location>
        <begin position="1"/>
        <end position="23"/>
    </location>
</feature>
<sequence length="319" mass="34271">MVMKKRLNLLLSLSLLLSFGLLAQQDAQYTQFMYNKLGFNPAFAGAVESANVQAVFRQQWLGLDDAPSSQIATFNTPITSSGTGVGARLSRITIGLEQQYNVEGSYAYRFPIGRGTRLGLGVSASARYFNIEYQNANPIQGGGVDQAIPGVGESKVVPNFGAGVYIDGPAYYVGISVPRLLENNIDLGDEETIISREARHFYFMGGFKFPLSEKLTLEPQLLAKYVNGAPFDADLNLTAHVGDNLFVGASYRLGGNGLGESASALFGLYLSEHLSMCLAYDIGLSDLNTTQSGSVEMVVAYSIGGRSEGGSVVDPRDLR</sequence>
<dbReference type="InParanoid" id="A0A1H9BQT4"/>
<name>A0A1H9BQT4_9BACT</name>
<dbReference type="NCBIfam" id="TIGR03519">
    <property type="entry name" value="T9SS_PorP_fam"/>
    <property type="match status" value="1"/>
</dbReference>
<evidence type="ECO:0000313" key="3">
    <source>
        <dbReference type="Proteomes" id="UP000199021"/>
    </source>
</evidence>
<dbReference type="Proteomes" id="UP000199021">
    <property type="component" value="Unassembled WGS sequence"/>
</dbReference>
<dbReference type="EMBL" id="FOFB01000003">
    <property type="protein sequence ID" value="SEP90923.1"/>
    <property type="molecule type" value="Genomic_DNA"/>
</dbReference>
<organism evidence="2 3">
    <name type="scientific">Neolewinella agarilytica</name>
    <dbReference type="NCBI Taxonomy" id="478744"/>
    <lineage>
        <taxon>Bacteria</taxon>
        <taxon>Pseudomonadati</taxon>
        <taxon>Bacteroidota</taxon>
        <taxon>Saprospiria</taxon>
        <taxon>Saprospirales</taxon>
        <taxon>Lewinellaceae</taxon>
        <taxon>Neolewinella</taxon>
    </lineage>
</organism>
<keyword evidence="3" id="KW-1185">Reference proteome</keyword>
<gene>
    <name evidence="2" type="ORF">SAMN05444359_103215</name>
</gene>
<dbReference type="AlphaFoldDB" id="A0A1H9BQT4"/>
<dbReference type="InterPro" id="IPR019861">
    <property type="entry name" value="PorP/SprF_Bacteroidetes"/>
</dbReference>
<evidence type="ECO:0000256" key="1">
    <source>
        <dbReference type="SAM" id="SignalP"/>
    </source>
</evidence>
<dbReference type="STRING" id="478744.SAMN05444359_103215"/>
<reference evidence="3" key="1">
    <citation type="submission" date="2016-10" db="EMBL/GenBank/DDBJ databases">
        <authorList>
            <person name="Varghese N."/>
            <person name="Submissions S."/>
        </authorList>
    </citation>
    <scope>NUCLEOTIDE SEQUENCE [LARGE SCALE GENOMIC DNA]</scope>
    <source>
        <strain evidence="3">DSM 24740</strain>
    </source>
</reference>
<proteinExistence type="predicted"/>
<keyword evidence="1" id="KW-0732">Signal</keyword>